<dbReference type="Proteomes" id="UP001364695">
    <property type="component" value="Unassembled WGS sequence"/>
</dbReference>
<accession>A0ACC6P135</accession>
<keyword evidence="2" id="KW-1185">Reference proteome</keyword>
<gene>
    <name evidence="1" type="ORF">RV045_05515</name>
</gene>
<reference evidence="1" key="1">
    <citation type="submission" date="2023-10" db="EMBL/GenBank/DDBJ databases">
        <title>Amphibacter perezi, gen. nov., sp. nov. a novel taxa of the family Comamonadaceae, class Betaproteobacteria isolated from the skin microbiota of Pelophylax perezi from different populations.</title>
        <authorList>
            <person name="Costa S."/>
            <person name="Proenca D.N."/>
            <person name="Lopes I."/>
            <person name="Morais P.V."/>
        </authorList>
    </citation>
    <scope>NUCLEOTIDE SEQUENCE</scope>
    <source>
        <strain evidence="1">SL12-8</strain>
    </source>
</reference>
<name>A0ACC6P135_9BURK</name>
<evidence type="ECO:0000313" key="2">
    <source>
        <dbReference type="Proteomes" id="UP001364695"/>
    </source>
</evidence>
<comment type="caution">
    <text evidence="1">The sequence shown here is derived from an EMBL/GenBank/DDBJ whole genome shotgun (WGS) entry which is preliminary data.</text>
</comment>
<evidence type="ECO:0000313" key="1">
    <source>
        <dbReference type="EMBL" id="MEJ7137891.1"/>
    </source>
</evidence>
<protein>
    <submittedName>
        <fullName evidence="1">Phosphatidylglycerophosphatase A</fullName>
    </submittedName>
</protein>
<dbReference type="EMBL" id="JAWDIE010000006">
    <property type="protein sequence ID" value="MEJ7137891.1"/>
    <property type="molecule type" value="Genomic_DNA"/>
</dbReference>
<organism evidence="1 2">
    <name type="scientific">Amphibiibacter pelophylacis</name>
    <dbReference type="NCBI Taxonomy" id="1799477"/>
    <lineage>
        <taxon>Bacteria</taxon>
        <taxon>Pseudomonadati</taxon>
        <taxon>Pseudomonadota</taxon>
        <taxon>Betaproteobacteria</taxon>
        <taxon>Burkholderiales</taxon>
        <taxon>Sphaerotilaceae</taxon>
        <taxon>Amphibiibacter</taxon>
    </lineage>
</organism>
<proteinExistence type="predicted"/>
<sequence>MSATSSSTAFEALPAVIPQPESPRANWAWMRQRPGRWLALGGGSGLSPWAPGTAGTLAAWLAFALLDALLGWVGMTGWSRDAIWGSVFVLGAVVGVAVCTEAARGLNRADPSCVVWDEIWAFWLVLWWVTPVAAAGPFPGWLQQLLAFGLFRLFDAVKRGPVGWADGLYKLRPGEAIGWRQGWGILFDDLVAAACTLAVLAVLVRIAGFWA</sequence>